<comment type="similarity">
    <text evidence="2">Belongs to the pterin-4-alpha-carbinolamine dehydratase family.</text>
</comment>
<sequence length="91" mass="10290">MERLNEYEVEERLEGLNDWSVVDDEIVRIYTLDSFPAALDFVQEVGSLAEHLNHHPRIMIDYKQVTLAVTTHDAGGLTGKDFELAEACDAI</sequence>
<accession>A0A653I1M1</accession>
<evidence type="ECO:0000313" key="5">
    <source>
        <dbReference type="EMBL" id="VWX32777.1"/>
    </source>
</evidence>
<dbReference type="Gene3D" id="3.30.1360.20">
    <property type="entry name" value="Transcriptional coactivator/pterin dehydratase"/>
    <property type="match status" value="1"/>
</dbReference>
<dbReference type="GO" id="GO:0008124">
    <property type="term" value="F:4-alpha-hydroxytetrahydrobiopterin dehydratase activity"/>
    <property type="evidence" value="ECO:0007669"/>
    <property type="project" value="UniProtKB-EC"/>
</dbReference>
<protein>
    <recommendedName>
        <fullName evidence="3">4a-hydroxytetrahydrobiopterin dehydratase</fullName>
        <ecNumber evidence="3">4.2.1.96</ecNumber>
    </recommendedName>
</protein>
<name>A0A653I1M1_9BACL</name>
<dbReference type="SUPFAM" id="SSF55248">
    <property type="entry name" value="PCD-like"/>
    <property type="match status" value="1"/>
</dbReference>
<dbReference type="GO" id="GO:0006729">
    <property type="term" value="P:tetrahydrobiopterin biosynthetic process"/>
    <property type="evidence" value="ECO:0007669"/>
    <property type="project" value="InterPro"/>
</dbReference>
<dbReference type="NCBIfam" id="NF002017">
    <property type="entry name" value="PRK00823.1-2"/>
    <property type="match status" value="1"/>
</dbReference>
<gene>
    <name evidence="5" type="ORF">EXIGUO9Y_10052</name>
</gene>
<comment type="catalytic activity">
    <reaction evidence="1">
        <text>(4aS,6R)-4a-hydroxy-L-erythro-5,6,7,8-tetrahydrobiopterin = (6R)-L-erythro-6,7-dihydrobiopterin + H2O</text>
        <dbReference type="Rhea" id="RHEA:11920"/>
        <dbReference type="ChEBI" id="CHEBI:15377"/>
        <dbReference type="ChEBI" id="CHEBI:15642"/>
        <dbReference type="ChEBI" id="CHEBI:43120"/>
        <dbReference type="EC" id="4.2.1.96"/>
    </reaction>
</comment>
<organism evidence="5 6">
    <name type="scientific">Exiguobacterium oxidotolerans</name>
    <dbReference type="NCBI Taxonomy" id="223958"/>
    <lineage>
        <taxon>Bacteria</taxon>
        <taxon>Bacillati</taxon>
        <taxon>Bacillota</taxon>
        <taxon>Bacilli</taxon>
        <taxon>Bacillales</taxon>
        <taxon>Bacillales Family XII. Incertae Sedis</taxon>
        <taxon>Exiguobacterium</taxon>
    </lineage>
</organism>
<dbReference type="Proteomes" id="UP000439752">
    <property type="component" value="Unassembled WGS sequence"/>
</dbReference>
<dbReference type="PANTHER" id="PTHR12599">
    <property type="entry name" value="PTERIN-4-ALPHA-CARBINOLAMINE DEHYDRATASE"/>
    <property type="match status" value="1"/>
</dbReference>
<dbReference type="EC" id="4.2.1.96" evidence="3"/>
<evidence type="ECO:0000313" key="6">
    <source>
        <dbReference type="Proteomes" id="UP000439752"/>
    </source>
</evidence>
<evidence type="ECO:0000256" key="2">
    <source>
        <dbReference type="ARBA" id="ARBA00006472"/>
    </source>
</evidence>
<dbReference type="InterPro" id="IPR001533">
    <property type="entry name" value="Pterin_deHydtase"/>
</dbReference>
<reference evidence="5 6" key="1">
    <citation type="submission" date="2019-10" db="EMBL/GenBank/DDBJ databases">
        <authorList>
            <person name="Karimi E."/>
        </authorList>
    </citation>
    <scope>NUCLEOTIDE SEQUENCE [LARGE SCALE GENOMIC DNA]</scope>
    <source>
        <strain evidence="5">Exiguobacterium sp. 9Y</strain>
    </source>
</reference>
<dbReference type="CDD" id="cd00488">
    <property type="entry name" value="PCD_DCoH"/>
    <property type="match status" value="1"/>
</dbReference>
<dbReference type="RefSeq" id="WP_029331924.1">
    <property type="nucleotide sequence ID" value="NZ_LR732308.1"/>
</dbReference>
<keyword evidence="4 5" id="KW-0456">Lyase</keyword>
<dbReference type="Pfam" id="PF01329">
    <property type="entry name" value="Pterin_4a"/>
    <property type="match status" value="1"/>
</dbReference>
<dbReference type="AlphaFoldDB" id="A0A653I1M1"/>
<evidence type="ECO:0000256" key="4">
    <source>
        <dbReference type="ARBA" id="ARBA00023239"/>
    </source>
</evidence>
<evidence type="ECO:0000256" key="1">
    <source>
        <dbReference type="ARBA" id="ARBA00001554"/>
    </source>
</evidence>
<dbReference type="InterPro" id="IPR036428">
    <property type="entry name" value="PCD_sf"/>
</dbReference>
<proteinExistence type="inferred from homology"/>
<dbReference type="EMBL" id="CABWKQ010000001">
    <property type="protein sequence ID" value="VWX32777.1"/>
    <property type="molecule type" value="Genomic_DNA"/>
</dbReference>
<dbReference type="PANTHER" id="PTHR12599:SF0">
    <property type="entry name" value="PTERIN-4-ALPHA-CARBINOLAMINE DEHYDRATASE"/>
    <property type="match status" value="1"/>
</dbReference>
<evidence type="ECO:0000256" key="3">
    <source>
        <dbReference type="ARBA" id="ARBA00013252"/>
    </source>
</evidence>
<keyword evidence="6" id="KW-1185">Reference proteome</keyword>